<evidence type="ECO:0000256" key="3">
    <source>
        <dbReference type="ARBA" id="ARBA00022538"/>
    </source>
</evidence>
<keyword evidence="12" id="KW-0378">Hydrolase</keyword>
<dbReference type="PANTHER" id="PTHR30042:SF2">
    <property type="entry name" value="POTASSIUM-TRANSPORTING ATPASE KDPC SUBUNIT"/>
    <property type="match status" value="1"/>
</dbReference>
<keyword evidence="8 11" id="KW-1133">Transmembrane helix</keyword>
<keyword evidence="2 11" id="KW-1003">Cell membrane</keyword>
<dbReference type="Pfam" id="PF02669">
    <property type="entry name" value="KdpC"/>
    <property type="match status" value="1"/>
</dbReference>
<evidence type="ECO:0000256" key="7">
    <source>
        <dbReference type="ARBA" id="ARBA00022958"/>
    </source>
</evidence>
<dbReference type="HAMAP" id="MF_00276">
    <property type="entry name" value="KdpC"/>
    <property type="match status" value="1"/>
</dbReference>
<evidence type="ECO:0000256" key="1">
    <source>
        <dbReference type="ARBA" id="ARBA00022448"/>
    </source>
</evidence>
<keyword evidence="7 11" id="KW-0630">Potassium</keyword>
<evidence type="ECO:0000256" key="6">
    <source>
        <dbReference type="ARBA" id="ARBA00022840"/>
    </source>
</evidence>
<dbReference type="GO" id="GO:0016787">
    <property type="term" value="F:hydrolase activity"/>
    <property type="evidence" value="ECO:0007669"/>
    <property type="project" value="UniProtKB-KW"/>
</dbReference>
<comment type="caution">
    <text evidence="12">The sequence shown here is derived from an EMBL/GenBank/DDBJ whole genome shotgun (WGS) entry which is preliminary data.</text>
</comment>
<comment type="subcellular location">
    <subcellularLocation>
        <location evidence="11">Cell membrane</location>
        <topology evidence="11">Single-pass membrane protein</topology>
    </subcellularLocation>
</comment>
<dbReference type="GO" id="GO:0005524">
    <property type="term" value="F:ATP binding"/>
    <property type="evidence" value="ECO:0007669"/>
    <property type="project" value="UniProtKB-UniRule"/>
</dbReference>
<dbReference type="NCBIfam" id="TIGR00681">
    <property type="entry name" value="kdpC"/>
    <property type="match status" value="1"/>
</dbReference>
<dbReference type="OrthoDB" id="9809491at2"/>
<reference evidence="12 13" key="1">
    <citation type="submission" date="2014-10" db="EMBL/GenBank/DDBJ databases">
        <title>Kaistella jeonii genome.</title>
        <authorList>
            <person name="Clayton J.T."/>
            <person name="Newman J.D."/>
        </authorList>
    </citation>
    <scope>NUCLEOTIDE SEQUENCE [LARGE SCALE GENOMIC DNA]</scope>
    <source>
        <strain evidence="12 13">DSM 17048</strain>
    </source>
</reference>
<dbReference type="STRING" id="266749.SAMN05421876_10880"/>
<evidence type="ECO:0000256" key="2">
    <source>
        <dbReference type="ARBA" id="ARBA00022475"/>
    </source>
</evidence>
<gene>
    <name evidence="11" type="primary">kdpC</name>
    <name evidence="12" type="ORF">OA86_10590</name>
</gene>
<comment type="subunit">
    <text evidence="11">The system is composed of three essential subunits: KdpA, KdpB and KdpC.</text>
</comment>
<keyword evidence="3 11" id="KW-0633">Potassium transport</keyword>
<keyword evidence="9 11" id="KW-0406">Ion transport</keyword>
<evidence type="ECO:0000256" key="10">
    <source>
        <dbReference type="ARBA" id="ARBA00023136"/>
    </source>
</evidence>
<evidence type="ECO:0000256" key="8">
    <source>
        <dbReference type="ARBA" id="ARBA00022989"/>
    </source>
</evidence>
<evidence type="ECO:0000256" key="11">
    <source>
        <dbReference type="HAMAP-Rule" id="MF_00276"/>
    </source>
</evidence>
<dbReference type="Proteomes" id="UP000031473">
    <property type="component" value="Unassembled WGS sequence"/>
</dbReference>
<evidence type="ECO:0000256" key="5">
    <source>
        <dbReference type="ARBA" id="ARBA00022741"/>
    </source>
</evidence>
<name>A0A0C1D3V5_9FLAO</name>
<dbReference type="RefSeq" id="WP_039352773.1">
    <property type="nucleotide sequence ID" value="NZ_FOLA01000008.1"/>
</dbReference>
<evidence type="ECO:0000256" key="9">
    <source>
        <dbReference type="ARBA" id="ARBA00023065"/>
    </source>
</evidence>
<keyword evidence="5 11" id="KW-0547">Nucleotide-binding</keyword>
<organism evidence="12 13">
    <name type="scientific">Kaistella jeonii</name>
    <dbReference type="NCBI Taxonomy" id="266749"/>
    <lineage>
        <taxon>Bacteria</taxon>
        <taxon>Pseudomonadati</taxon>
        <taxon>Bacteroidota</taxon>
        <taxon>Flavobacteriia</taxon>
        <taxon>Flavobacteriales</taxon>
        <taxon>Weeksellaceae</taxon>
        <taxon>Chryseobacterium group</taxon>
        <taxon>Kaistella</taxon>
    </lineage>
</organism>
<dbReference type="InterPro" id="IPR003820">
    <property type="entry name" value="KdpC"/>
</dbReference>
<dbReference type="GO" id="GO:0008556">
    <property type="term" value="F:P-type potassium transmembrane transporter activity"/>
    <property type="evidence" value="ECO:0007669"/>
    <property type="project" value="InterPro"/>
</dbReference>
<evidence type="ECO:0000313" key="13">
    <source>
        <dbReference type="Proteomes" id="UP000031473"/>
    </source>
</evidence>
<comment type="function">
    <text evidence="11">Part of the high-affinity ATP-driven potassium transport (or Kdp) system, which catalyzes the hydrolysis of ATP coupled with the electrogenic transport of potassium into the cytoplasm. This subunit acts as a catalytic chaperone that increases the ATP-binding affinity of the ATP-hydrolyzing subunit KdpB by the formation of a transient KdpB/KdpC/ATP ternary complex.</text>
</comment>
<keyword evidence="13" id="KW-1185">Reference proteome</keyword>
<comment type="similarity">
    <text evidence="11">Belongs to the KdpC family.</text>
</comment>
<evidence type="ECO:0000313" key="12">
    <source>
        <dbReference type="EMBL" id="KIA88475.1"/>
    </source>
</evidence>
<sequence length="185" mass="20252">MKKYIVPALVLTLGMVVVIGVYTFIVFGFGKIIPNKGLADQITVKGQKQYANIGQQFTLPQYFHGRPSVVNYNAAGSGASNKGPNNPEYLEMVQKRIDTLKMQNPTMTEVKIPVDLITASGSGLDPNISVQAAEFQIDRVAKARKITADKVKELIAQNSADENIIFFAPQKVNVLKLNASLDQLK</sequence>
<keyword evidence="1 11" id="KW-0813">Transport</keyword>
<dbReference type="GO" id="GO:0005886">
    <property type="term" value="C:plasma membrane"/>
    <property type="evidence" value="ECO:0007669"/>
    <property type="project" value="UniProtKB-SubCell"/>
</dbReference>
<keyword evidence="4 11" id="KW-0812">Transmembrane</keyword>
<keyword evidence="6 11" id="KW-0067">ATP-binding</keyword>
<dbReference type="PANTHER" id="PTHR30042">
    <property type="entry name" value="POTASSIUM-TRANSPORTING ATPASE C CHAIN"/>
    <property type="match status" value="1"/>
</dbReference>
<feature type="transmembrane region" description="Helical" evidence="11">
    <location>
        <begin position="6"/>
        <end position="29"/>
    </location>
</feature>
<protein>
    <recommendedName>
        <fullName evidence="11">Potassium-transporting ATPase KdpC subunit</fullName>
    </recommendedName>
    <alternativeName>
        <fullName evidence="11">ATP phosphohydrolase [potassium-transporting] C chain</fullName>
    </alternativeName>
    <alternativeName>
        <fullName evidence="11">Potassium-binding and translocating subunit C</fullName>
    </alternativeName>
    <alternativeName>
        <fullName evidence="11">Potassium-translocating ATPase C chain</fullName>
    </alternativeName>
</protein>
<accession>A0A0C1D3V5</accession>
<dbReference type="AlphaFoldDB" id="A0A0C1D3V5"/>
<dbReference type="EMBL" id="JSYL01000007">
    <property type="protein sequence ID" value="KIA88475.1"/>
    <property type="molecule type" value="Genomic_DNA"/>
</dbReference>
<proteinExistence type="inferred from homology"/>
<keyword evidence="10 11" id="KW-0472">Membrane</keyword>
<dbReference type="PIRSF" id="PIRSF001296">
    <property type="entry name" value="K_ATPase_KdpC"/>
    <property type="match status" value="1"/>
</dbReference>
<evidence type="ECO:0000256" key="4">
    <source>
        <dbReference type="ARBA" id="ARBA00022692"/>
    </source>
</evidence>